<reference evidence="1 2" key="1">
    <citation type="submission" date="2014-04" db="EMBL/GenBank/DDBJ databases">
        <authorList>
            <consortium name="DOE Joint Genome Institute"/>
            <person name="Kuo A."/>
            <person name="Girlanda M."/>
            <person name="Perotto S."/>
            <person name="Kohler A."/>
            <person name="Nagy L.G."/>
            <person name="Floudas D."/>
            <person name="Copeland A."/>
            <person name="Barry K.W."/>
            <person name="Cichocki N."/>
            <person name="Veneault-Fourrey C."/>
            <person name="LaButti K."/>
            <person name="Lindquist E.A."/>
            <person name="Lipzen A."/>
            <person name="Lundell T."/>
            <person name="Morin E."/>
            <person name="Murat C."/>
            <person name="Sun H."/>
            <person name="Tunlid A."/>
            <person name="Henrissat B."/>
            <person name="Grigoriev I.V."/>
            <person name="Hibbett D.S."/>
            <person name="Martin F."/>
            <person name="Nordberg H.P."/>
            <person name="Cantor M.N."/>
            <person name="Hua S.X."/>
        </authorList>
    </citation>
    <scope>NUCLEOTIDE SEQUENCE [LARGE SCALE GENOMIC DNA]</scope>
    <source>
        <strain evidence="1 2">MUT 4182</strain>
    </source>
</reference>
<accession>A0A0C3Q3Y2</accession>
<dbReference type="EMBL" id="KN823082">
    <property type="protein sequence ID" value="KIO23530.1"/>
    <property type="molecule type" value="Genomic_DNA"/>
</dbReference>
<evidence type="ECO:0008006" key="3">
    <source>
        <dbReference type="Google" id="ProtNLM"/>
    </source>
</evidence>
<dbReference type="HOGENOM" id="CLU_081073_0_0_1"/>
<dbReference type="Gene3D" id="1.25.40.10">
    <property type="entry name" value="Tetratricopeptide repeat domain"/>
    <property type="match status" value="1"/>
</dbReference>
<dbReference type="InterPro" id="IPR011990">
    <property type="entry name" value="TPR-like_helical_dom_sf"/>
</dbReference>
<name>A0A0C3Q3Y2_9AGAM</name>
<dbReference type="SUPFAM" id="SSF48452">
    <property type="entry name" value="TPR-like"/>
    <property type="match status" value="1"/>
</dbReference>
<dbReference type="Proteomes" id="UP000054248">
    <property type="component" value="Unassembled WGS sequence"/>
</dbReference>
<organism evidence="1 2">
    <name type="scientific">Tulasnella calospora MUT 4182</name>
    <dbReference type="NCBI Taxonomy" id="1051891"/>
    <lineage>
        <taxon>Eukaryota</taxon>
        <taxon>Fungi</taxon>
        <taxon>Dikarya</taxon>
        <taxon>Basidiomycota</taxon>
        <taxon>Agaricomycotina</taxon>
        <taxon>Agaricomycetes</taxon>
        <taxon>Cantharellales</taxon>
        <taxon>Tulasnellaceae</taxon>
        <taxon>Tulasnella</taxon>
    </lineage>
</organism>
<reference evidence="2" key="2">
    <citation type="submission" date="2015-01" db="EMBL/GenBank/DDBJ databases">
        <title>Evolutionary Origins and Diversification of the Mycorrhizal Mutualists.</title>
        <authorList>
            <consortium name="DOE Joint Genome Institute"/>
            <consortium name="Mycorrhizal Genomics Consortium"/>
            <person name="Kohler A."/>
            <person name="Kuo A."/>
            <person name="Nagy L.G."/>
            <person name="Floudas D."/>
            <person name="Copeland A."/>
            <person name="Barry K.W."/>
            <person name="Cichocki N."/>
            <person name="Veneault-Fourrey C."/>
            <person name="LaButti K."/>
            <person name="Lindquist E.A."/>
            <person name="Lipzen A."/>
            <person name="Lundell T."/>
            <person name="Morin E."/>
            <person name="Murat C."/>
            <person name="Riley R."/>
            <person name="Ohm R."/>
            <person name="Sun H."/>
            <person name="Tunlid A."/>
            <person name="Henrissat B."/>
            <person name="Grigoriev I.V."/>
            <person name="Hibbett D.S."/>
            <person name="Martin F."/>
        </authorList>
    </citation>
    <scope>NUCLEOTIDE SEQUENCE [LARGE SCALE GENOMIC DNA]</scope>
    <source>
        <strain evidence="2">MUT 4182</strain>
    </source>
</reference>
<dbReference type="AlphaFoldDB" id="A0A0C3Q3Y2"/>
<gene>
    <name evidence="1" type="ORF">M407DRAFT_244733</name>
</gene>
<protein>
    <recommendedName>
        <fullName evidence="3">MalT-like TPR region domain-containing protein</fullName>
    </recommendedName>
</protein>
<proteinExistence type="predicted"/>
<evidence type="ECO:0000313" key="1">
    <source>
        <dbReference type="EMBL" id="KIO23530.1"/>
    </source>
</evidence>
<evidence type="ECO:0000313" key="2">
    <source>
        <dbReference type="Proteomes" id="UP000054248"/>
    </source>
</evidence>
<sequence>MGYCLEEQSKLEEAVAALEKSCLLYQELSRQRDSNQIASSIVGLKCDQGDWDRALFWHDHIIAVCRSQGEYSEVADQLELKSRTLVKAQRYDEAALHLEAAIVTYQENKSSWDWERRQLCAVPKTGMKWERRLPLLCDMKKLQRRLPHLVTASLKLPIPINHGEL</sequence>
<keyword evidence="2" id="KW-1185">Reference proteome</keyword>
<dbReference type="OrthoDB" id="3052556at2759"/>